<evidence type="ECO:0000313" key="2">
    <source>
        <dbReference type="Proteomes" id="UP000268093"/>
    </source>
</evidence>
<organism evidence="1 2">
    <name type="scientific">Jimgerdemannia flammicorona</name>
    <dbReference type="NCBI Taxonomy" id="994334"/>
    <lineage>
        <taxon>Eukaryota</taxon>
        <taxon>Fungi</taxon>
        <taxon>Fungi incertae sedis</taxon>
        <taxon>Mucoromycota</taxon>
        <taxon>Mucoromycotina</taxon>
        <taxon>Endogonomycetes</taxon>
        <taxon>Endogonales</taxon>
        <taxon>Endogonaceae</taxon>
        <taxon>Jimgerdemannia</taxon>
    </lineage>
</organism>
<name>A0A433DNC7_9FUNG</name>
<proteinExistence type="predicted"/>
<gene>
    <name evidence="1" type="ORF">BC936DRAFT_147165</name>
</gene>
<comment type="caution">
    <text evidence="1">The sequence shown here is derived from an EMBL/GenBank/DDBJ whole genome shotgun (WGS) entry which is preliminary data.</text>
</comment>
<sequence>MGLALFIRTHYDNSTQPKYKKARNATTTILRSPIDSLLPFRNAPVCSTIIGATVITAENRPTHSLGRPSSNIHIGLHTSGCTGATNVTAELSGSVAQLSKNTRRLFTMESWKVD</sequence>
<reference evidence="1 2" key="1">
    <citation type="journal article" date="2018" name="New Phytol.">
        <title>Phylogenomics of Endogonaceae and evolution of mycorrhizas within Mucoromycota.</title>
        <authorList>
            <person name="Chang Y."/>
            <person name="Desiro A."/>
            <person name="Na H."/>
            <person name="Sandor L."/>
            <person name="Lipzen A."/>
            <person name="Clum A."/>
            <person name="Barry K."/>
            <person name="Grigoriev I.V."/>
            <person name="Martin F.M."/>
            <person name="Stajich J.E."/>
            <person name="Smith M.E."/>
            <person name="Bonito G."/>
            <person name="Spatafora J.W."/>
        </authorList>
    </citation>
    <scope>NUCLEOTIDE SEQUENCE [LARGE SCALE GENOMIC DNA]</scope>
    <source>
        <strain evidence="1 2">GMNB39</strain>
    </source>
</reference>
<evidence type="ECO:0000313" key="1">
    <source>
        <dbReference type="EMBL" id="RUP52339.1"/>
    </source>
</evidence>
<protein>
    <submittedName>
        <fullName evidence="1">Uncharacterized protein</fullName>
    </submittedName>
</protein>
<keyword evidence="2" id="KW-1185">Reference proteome</keyword>
<dbReference type="AlphaFoldDB" id="A0A433DNC7"/>
<dbReference type="Proteomes" id="UP000268093">
    <property type="component" value="Unassembled WGS sequence"/>
</dbReference>
<accession>A0A433DNC7</accession>
<dbReference type="EMBL" id="RBNI01000061">
    <property type="protein sequence ID" value="RUP52339.1"/>
    <property type="molecule type" value="Genomic_DNA"/>
</dbReference>